<evidence type="ECO:0000313" key="2">
    <source>
        <dbReference type="EMBL" id="KUG04085.1"/>
    </source>
</evidence>
<evidence type="ECO:0000256" key="1">
    <source>
        <dbReference type="SAM" id="MobiDB-lite"/>
    </source>
</evidence>
<dbReference type="EMBL" id="LNQE01001860">
    <property type="protein sequence ID" value="KUG04085.1"/>
    <property type="molecule type" value="Genomic_DNA"/>
</dbReference>
<proteinExistence type="predicted"/>
<accession>A0A0W8E651</accession>
<evidence type="ECO:0008006" key="3">
    <source>
        <dbReference type="Google" id="ProtNLM"/>
    </source>
</evidence>
<feature type="region of interest" description="Disordered" evidence="1">
    <location>
        <begin position="161"/>
        <end position="182"/>
    </location>
</feature>
<protein>
    <recommendedName>
        <fullName evidence="3">DUF2680 domain-containing protein</fullName>
    </recommendedName>
</protein>
<dbReference type="AlphaFoldDB" id="A0A0W8E651"/>
<reference evidence="2" key="1">
    <citation type="journal article" date="2015" name="Proc. Natl. Acad. Sci. U.S.A.">
        <title>Networks of energetic and metabolic interactions define dynamics in microbial communities.</title>
        <authorList>
            <person name="Embree M."/>
            <person name="Liu J.K."/>
            <person name="Al-Bassam M.M."/>
            <person name="Zengler K."/>
        </authorList>
    </citation>
    <scope>NUCLEOTIDE SEQUENCE</scope>
</reference>
<sequence>MNTIKKLIALGTVVVTIGVVSAAALAASAYNNPAEAVAGLTNRTVESVVAERVETGNTYGTIASEAGVLTEFQAQVLEIKKDRLNSRVEAGTMTQERATAIIEALEENQATCDGTGQARVGQTMGACFGAGSGMGNGSDSGQRLGAGNGGKAVGAGQGIGAGAGRGQGGNGMALRDGSCLNQ</sequence>
<dbReference type="Pfam" id="PF10925">
    <property type="entry name" value="DUF2680"/>
    <property type="match status" value="1"/>
</dbReference>
<organism evidence="2">
    <name type="scientific">hydrocarbon metagenome</name>
    <dbReference type="NCBI Taxonomy" id="938273"/>
    <lineage>
        <taxon>unclassified sequences</taxon>
        <taxon>metagenomes</taxon>
        <taxon>ecological metagenomes</taxon>
    </lineage>
</organism>
<name>A0A0W8E651_9ZZZZ</name>
<gene>
    <name evidence="2" type="ORF">ASZ90_018531</name>
</gene>
<feature type="compositionally biased region" description="Gly residues" evidence="1">
    <location>
        <begin position="161"/>
        <end position="171"/>
    </location>
</feature>
<dbReference type="InterPro" id="IPR024485">
    <property type="entry name" value="DUF2680"/>
</dbReference>
<comment type="caution">
    <text evidence="2">The sequence shown here is derived from an EMBL/GenBank/DDBJ whole genome shotgun (WGS) entry which is preliminary data.</text>
</comment>